<feature type="domain" description="Plastocyanin-like" evidence="14">
    <location>
        <begin position="221"/>
        <end position="342"/>
    </location>
</feature>
<evidence type="ECO:0000256" key="10">
    <source>
        <dbReference type="ARBA" id="ARBA00023157"/>
    </source>
</evidence>
<proteinExistence type="evidence at transcript level"/>
<keyword evidence="6" id="KW-0964">Secreted</keyword>
<dbReference type="GO" id="GO:0005507">
    <property type="term" value="F:copper ion binding"/>
    <property type="evidence" value="ECO:0007669"/>
    <property type="project" value="InterPro"/>
</dbReference>
<protein>
    <recommendedName>
        <fullName evidence="5">laccase</fullName>
        <ecNumber evidence="5">1.10.3.2</ecNumber>
    </recommendedName>
</protein>
<evidence type="ECO:0000256" key="6">
    <source>
        <dbReference type="ARBA" id="ARBA00022525"/>
    </source>
</evidence>
<keyword evidence="7" id="KW-0479">Metal-binding</keyword>
<evidence type="ECO:0000256" key="7">
    <source>
        <dbReference type="ARBA" id="ARBA00022723"/>
    </source>
</evidence>
<evidence type="ECO:0000256" key="5">
    <source>
        <dbReference type="ARBA" id="ARBA00012297"/>
    </source>
</evidence>
<comment type="cofactor">
    <cofactor evidence="2">
        <name>Cu cation</name>
        <dbReference type="ChEBI" id="CHEBI:23378"/>
    </cofactor>
</comment>
<dbReference type="PANTHER" id="PTHR11709:SF394">
    <property type="entry name" value="FI03373P-RELATED"/>
    <property type="match status" value="1"/>
</dbReference>
<keyword evidence="11" id="KW-0325">Glycoprotein</keyword>
<evidence type="ECO:0000256" key="1">
    <source>
        <dbReference type="ARBA" id="ARBA00000349"/>
    </source>
</evidence>
<dbReference type="Gene3D" id="2.60.40.420">
    <property type="entry name" value="Cupredoxins - blue copper proteins"/>
    <property type="match status" value="3"/>
</dbReference>
<evidence type="ECO:0000313" key="15">
    <source>
        <dbReference type="EMBL" id="QMP96884.1"/>
    </source>
</evidence>
<keyword evidence="9" id="KW-0186">Copper</keyword>
<evidence type="ECO:0000256" key="8">
    <source>
        <dbReference type="ARBA" id="ARBA00023002"/>
    </source>
</evidence>
<dbReference type="InterPro" id="IPR008972">
    <property type="entry name" value="Cupredoxin"/>
</dbReference>
<dbReference type="EC" id="1.10.3.2" evidence="5"/>
<reference evidence="15" key="1">
    <citation type="submission" date="2020-03" db="EMBL/GenBank/DDBJ databases">
        <authorList>
            <person name="Yanhua Y."/>
            <person name="Jie Y."/>
        </authorList>
    </citation>
    <scope>NUCLEOTIDE SEQUENCE</scope>
    <source>
        <strain evidence="15">5.1011</strain>
    </source>
</reference>
<keyword evidence="8 15" id="KW-0560">Oxidoreductase</keyword>
<dbReference type="GO" id="GO:0046274">
    <property type="term" value="P:lignin catabolic process"/>
    <property type="evidence" value="ECO:0007669"/>
    <property type="project" value="UniProtKB-KW"/>
</dbReference>
<feature type="domain" description="Plastocyanin-like" evidence="13">
    <location>
        <begin position="37"/>
        <end position="99"/>
    </location>
</feature>
<dbReference type="InterPro" id="IPR045087">
    <property type="entry name" value="Cu-oxidase_fam"/>
</dbReference>
<sequence>MGLLFHLSTQYCDGLRGVLVIYDPDDPHAGLYDVDDENTIITLADWYHTFARQIPGLPIADTTLINGLGRNHNGSADAELSVINVHAGKRYRFRLVSISRGYQRQTSHSRLYSDICCPEILLCVACCRPAGNYWIRANPSFGNTGFAGHINSAILRYDGAPCVEPHTRQTNSTKPLNEIDLHPLVPIPVPGKPYPGGVGVVKNLVFNFTDGHYTINNATFTPPSVPVLLQILSGTTSAQGLLPSDDVIELPLGKTVEITLAAGVIGGPHPFHLHGHSFHVVRSAGQNTSNYIDPIVRDTVNTGNMGDNVTIRFTTDNPGPWFLHCHIDWHLEAGFAVVLAEGMNETRAANPTPDEWDSLCDTYNALPSGDQ</sequence>
<dbReference type="CDD" id="cd13903">
    <property type="entry name" value="CuRO_3_Tv-LCC_like"/>
    <property type="match status" value="1"/>
</dbReference>
<evidence type="ECO:0000259" key="14">
    <source>
        <dbReference type="Pfam" id="PF07731"/>
    </source>
</evidence>
<dbReference type="GO" id="GO:0005576">
    <property type="term" value="C:extracellular region"/>
    <property type="evidence" value="ECO:0007669"/>
    <property type="project" value="UniProtKB-SubCell"/>
</dbReference>
<dbReference type="Pfam" id="PF00394">
    <property type="entry name" value="Cu-oxidase"/>
    <property type="match status" value="1"/>
</dbReference>
<dbReference type="InterPro" id="IPR011706">
    <property type="entry name" value="Cu-oxidase_C"/>
</dbReference>
<dbReference type="FunFam" id="2.60.40.420:FF:000112">
    <property type="entry name" value="Laccase B"/>
    <property type="match status" value="1"/>
</dbReference>
<name>A0A7D7JVY2_9APHY</name>
<dbReference type="InterPro" id="IPR001117">
    <property type="entry name" value="Cu-oxidase_2nd"/>
</dbReference>
<keyword evidence="12" id="KW-0439">Lignin degradation</keyword>
<dbReference type="AlphaFoldDB" id="A0A7D7JVY2"/>
<organism evidence="15">
    <name type="scientific">Cerrena sp</name>
    <dbReference type="NCBI Taxonomy" id="1849493"/>
    <lineage>
        <taxon>Eukaryota</taxon>
        <taxon>Fungi</taxon>
        <taxon>Dikarya</taxon>
        <taxon>Basidiomycota</taxon>
        <taxon>Agaricomycotina</taxon>
        <taxon>Agaricomycetes</taxon>
        <taxon>Polyporales</taxon>
        <taxon>Cerrenaceae</taxon>
        <taxon>Cerrena</taxon>
    </lineage>
</organism>
<dbReference type="SMR" id="A0A7D7JVY2"/>
<dbReference type="SUPFAM" id="SSF49503">
    <property type="entry name" value="Cupredoxins"/>
    <property type="match status" value="3"/>
</dbReference>
<dbReference type="PANTHER" id="PTHR11709">
    <property type="entry name" value="MULTI-COPPER OXIDASE"/>
    <property type="match status" value="1"/>
</dbReference>
<accession>A0A7D7JVY2</accession>
<evidence type="ECO:0000256" key="9">
    <source>
        <dbReference type="ARBA" id="ARBA00023008"/>
    </source>
</evidence>
<dbReference type="GO" id="GO:0052716">
    <property type="term" value="F:hydroquinone:oxygen oxidoreductase activity"/>
    <property type="evidence" value="ECO:0007669"/>
    <property type="project" value="UniProtKB-EC"/>
</dbReference>
<dbReference type="Pfam" id="PF07731">
    <property type="entry name" value="Cu-oxidase_2"/>
    <property type="match status" value="1"/>
</dbReference>
<comment type="catalytic activity">
    <reaction evidence="1">
        <text>4 hydroquinone + O2 = 4 benzosemiquinone + 2 H2O</text>
        <dbReference type="Rhea" id="RHEA:11276"/>
        <dbReference type="ChEBI" id="CHEBI:15377"/>
        <dbReference type="ChEBI" id="CHEBI:15379"/>
        <dbReference type="ChEBI" id="CHEBI:17594"/>
        <dbReference type="ChEBI" id="CHEBI:17977"/>
        <dbReference type="EC" id="1.10.3.2"/>
    </reaction>
</comment>
<evidence type="ECO:0000256" key="11">
    <source>
        <dbReference type="ARBA" id="ARBA00023180"/>
    </source>
</evidence>
<dbReference type="EMBL" id="MT246203">
    <property type="protein sequence ID" value="QMP96884.1"/>
    <property type="molecule type" value="mRNA"/>
</dbReference>
<evidence type="ECO:0000256" key="2">
    <source>
        <dbReference type="ARBA" id="ARBA00001935"/>
    </source>
</evidence>
<evidence type="ECO:0000256" key="12">
    <source>
        <dbReference type="ARBA" id="ARBA00023185"/>
    </source>
</evidence>
<evidence type="ECO:0000256" key="3">
    <source>
        <dbReference type="ARBA" id="ARBA00004613"/>
    </source>
</evidence>
<keyword evidence="10" id="KW-1015">Disulfide bond</keyword>
<comment type="similarity">
    <text evidence="4">Belongs to the multicopper oxidase family.</text>
</comment>
<comment type="subcellular location">
    <subcellularLocation>
        <location evidence="3">Secreted</location>
    </subcellularLocation>
</comment>
<evidence type="ECO:0000259" key="13">
    <source>
        <dbReference type="Pfam" id="PF00394"/>
    </source>
</evidence>
<evidence type="ECO:0000256" key="4">
    <source>
        <dbReference type="ARBA" id="ARBA00010609"/>
    </source>
</evidence>